<dbReference type="OrthoDB" id="8376792at2"/>
<keyword evidence="2" id="KW-1185">Reference proteome</keyword>
<reference evidence="2" key="1">
    <citation type="submission" date="2016-08" db="EMBL/GenBank/DDBJ databases">
        <authorList>
            <person name="Varghese N."/>
            <person name="Submissions Spin"/>
        </authorList>
    </citation>
    <scope>NUCLEOTIDE SEQUENCE [LARGE SCALE GENOMIC DNA]</scope>
    <source>
        <strain evidence="2">HAMBI 2975</strain>
    </source>
</reference>
<dbReference type="PROSITE" id="PS51257">
    <property type="entry name" value="PROKAR_LIPOPROTEIN"/>
    <property type="match status" value="1"/>
</dbReference>
<dbReference type="AlphaFoldDB" id="A0A1C3X4R1"/>
<organism evidence="1 2">
    <name type="scientific">Rhizobium multihospitium</name>
    <dbReference type="NCBI Taxonomy" id="410764"/>
    <lineage>
        <taxon>Bacteria</taxon>
        <taxon>Pseudomonadati</taxon>
        <taxon>Pseudomonadota</taxon>
        <taxon>Alphaproteobacteria</taxon>
        <taxon>Hyphomicrobiales</taxon>
        <taxon>Rhizobiaceae</taxon>
        <taxon>Rhizobium/Agrobacterium group</taxon>
        <taxon>Rhizobium</taxon>
    </lineage>
</organism>
<accession>A0A1C3X4R1</accession>
<proteinExistence type="predicted"/>
<dbReference type="STRING" id="410764.GA0061103_0083"/>
<evidence type="ECO:0000313" key="2">
    <source>
        <dbReference type="Proteomes" id="UP000199101"/>
    </source>
</evidence>
<dbReference type="EMBL" id="FMAG01000010">
    <property type="protein sequence ID" value="SCB47106.1"/>
    <property type="molecule type" value="Genomic_DNA"/>
</dbReference>
<gene>
    <name evidence="1" type="ORF">GA0061103_0083</name>
</gene>
<evidence type="ECO:0000313" key="1">
    <source>
        <dbReference type="EMBL" id="SCB47106.1"/>
    </source>
</evidence>
<name>A0A1C3X4R1_9HYPH</name>
<protein>
    <submittedName>
        <fullName evidence="1">Uncharacterized protein</fullName>
    </submittedName>
</protein>
<dbReference type="Proteomes" id="UP000199101">
    <property type="component" value="Unassembled WGS sequence"/>
</dbReference>
<sequence>MRAVLVLGLSAAVLAGCAGKYEQLAKCSADENPVPALGLVSEPSATAAENVLAGAVKDDCGPMRPVNNFQDETWIPSATR</sequence>